<feature type="domain" description="SMP-30/Gluconolactonase/LRE-like region" evidence="4">
    <location>
        <begin position="104"/>
        <end position="397"/>
    </location>
</feature>
<name>A0A0N1F4U5_9HYPH</name>
<comment type="caution">
    <text evidence="5">The sequence shown here is derived from an EMBL/GenBank/DDBJ whole genome shotgun (WGS) entry which is preliminary data.</text>
</comment>
<protein>
    <submittedName>
        <fullName evidence="5">Gluconolactonase</fullName>
    </submittedName>
</protein>
<reference evidence="5 6" key="1">
    <citation type="submission" date="2015-07" db="EMBL/GenBank/DDBJ databases">
        <title>Whole genome sequencing of Bosea vaviloviae isolated from cave pool.</title>
        <authorList>
            <person name="Tan N.E.H."/>
            <person name="Lee Y.P."/>
            <person name="Gan H.M."/>
            <person name="Barton H."/>
            <person name="Savka M.A."/>
        </authorList>
    </citation>
    <scope>NUCLEOTIDE SEQUENCE [LARGE SCALE GENOMIC DNA]</scope>
    <source>
        <strain evidence="5 6">SD260</strain>
    </source>
</reference>
<accession>A0A0N1F4U5</accession>
<evidence type="ECO:0000259" key="4">
    <source>
        <dbReference type="Pfam" id="PF08450"/>
    </source>
</evidence>
<keyword evidence="6" id="KW-1185">Reference proteome</keyword>
<feature type="region of interest" description="Disordered" evidence="2">
    <location>
        <begin position="43"/>
        <end position="66"/>
    </location>
</feature>
<dbReference type="Gene3D" id="2.120.10.30">
    <property type="entry name" value="TolB, C-terminal domain"/>
    <property type="match status" value="1"/>
</dbReference>
<dbReference type="AlphaFoldDB" id="A0A0N1F4U5"/>
<keyword evidence="1" id="KW-0378">Hydrolase</keyword>
<dbReference type="PANTHER" id="PTHR47572:SF4">
    <property type="entry name" value="LACTONASE DRP35"/>
    <property type="match status" value="1"/>
</dbReference>
<dbReference type="Pfam" id="PF08450">
    <property type="entry name" value="SGL"/>
    <property type="match status" value="1"/>
</dbReference>
<dbReference type="GO" id="GO:0016787">
    <property type="term" value="F:hydrolase activity"/>
    <property type="evidence" value="ECO:0007669"/>
    <property type="project" value="UniProtKB-KW"/>
</dbReference>
<dbReference type="InterPro" id="IPR051262">
    <property type="entry name" value="SMP-30/CGR1_Lactonase"/>
</dbReference>
<evidence type="ECO:0000256" key="1">
    <source>
        <dbReference type="ARBA" id="ARBA00022801"/>
    </source>
</evidence>
<dbReference type="RefSeq" id="WP_054209435.1">
    <property type="nucleotide sequence ID" value="NZ_LGSZ01000040.1"/>
</dbReference>
<dbReference type="Proteomes" id="UP000037822">
    <property type="component" value="Unassembled WGS sequence"/>
</dbReference>
<evidence type="ECO:0000313" key="5">
    <source>
        <dbReference type="EMBL" id="KPH80622.1"/>
    </source>
</evidence>
<dbReference type="InterPro" id="IPR006311">
    <property type="entry name" value="TAT_signal"/>
</dbReference>
<dbReference type="EMBL" id="LGSZ01000040">
    <property type="protein sequence ID" value="KPH80622.1"/>
    <property type="molecule type" value="Genomic_DNA"/>
</dbReference>
<feature type="compositionally biased region" description="Low complexity" evidence="2">
    <location>
        <begin position="43"/>
        <end position="59"/>
    </location>
</feature>
<evidence type="ECO:0000256" key="2">
    <source>
        <dbReference type="SAM" id="MobiDB-lite"/>
    </source>
</evidence>
<keyword evidence="3" id="KW-0732">Signal</keyword>
<dbReference type="InterPro" id="IPR011042">
    <property type="entry name" value="6-blade_b-propeller_TolB-like"/>
</dbReference>
<feature type="chain" id="PRO_5005870950" evidence="3">
    <location>
        <begin position="43"/>
        <end position="413"/>
    </location>
</feature>
<dbReference type="InterPro" id="IPR013658">
    <property type="entry name" value="SGL"/>
</dbReference>
<sequence>MTDPSAHDRNPDQAPSAALSRRMLIRAAGLGAVAATANAALAQTAASPVAPPTTITTPPRDFSRRGAPTTYFWDPDVIAVDPSFNGLAQPNAAIQRIWTGGLWVEGPAWNAQGQYLVWSDIPRNRQMRWIEDDGHVSVFRSPSGNSNGNSFDFQGRQLSCEHLNRRVVRYELDGSATVLADSFEGKKLNSPNDIAAHPDGSYWFTDPPYGGQLYEGAPDAPGGPSNANGKINPRLGQLPGIGFAKRELPTNTYRLDPSGRLDLVVPESQVPDPNGLCFSPDFKKLYIASTGKGPGDTGPGGKGDIHVFDVGADNKLSNGKRFSDCMIDGINCGPDGLRCDVEGNLWASSNAGRNVGYSGVNVFNPAGKLIGRIRLPEVCGNITFGGPKRNRLFMAASQSIYALYLGTQGAGPG</sequence>
<dbReference type="PROSITE" id="PS51318">
    <property type="entry name" value="TAT"/>
    <property type="match status" value="1"/>
</dbReference>
<dbReference type="PATRIC" id="fig|1526658.3.peg.3996"/>
<dbReference type="PANTHER" id="PTHR47572">
    <property type="entry name" value="LIPOPROTEIN-RELATED"/>
    <property type="match status" value="1"/>
</dbReference>
<feature type="signal peptide" evidence="3">
    <location>
        <begin position="1"/>
        <end position="42"/>
    </location>
</feature>
<dbReference type="OrthoDB" id="241638at2"/>
<evidence type="ECO:0000256" key="3">
    <source>
        <dbReference type="SAM" id="SignalP"/>
    </source>
</evidence>
<proteinExistence type="predicted"/>
<evidence type="ECO:0000313" key="6">
    <source>
        <dbReference type="Proteomes" id="UP000037822"/>
    </source>
</evidence>
<organism evidence="5 6">
    <name type="scientific">Bosea vaviloviae</name>
    <dbReference type="NCBI Taxonomy" id="1526658"/>
    <lineage>
        <taxon>Bacteria</taxon>
        <taxon>Pseudomonadati</taxon>
        <taxon>Pseudomonadota</taxon>
        <taxon>Alphaproteobacteria</taxon>
        <taxon>Hyphomicrobiales</taxon>
        <taxon>Boseaceae</taxon>
        <taxon>Bosea</taxon>
    </lineage>
</organism>
<dbReference type="SUPFAM" id="SSF63829">
    <property type="entry name" value="Calcium-dependent phosphotriesterase"/>
    <property type="match status" value="1"/>
</dbReference>
<gene>
    <name evidence="5" type="ORF">AE618_12800</name>
</gene>